<dbReference type="PROSITE" id="PS51382">
    <property type="entry name" value="SPX"/>
    <property type="match status" value="2"/>
</dbReference>
<feature type="transmembrane region" description="Helical" evidence="7">
    <location>
        <begin position="1458"/>
        <end position="1475"/>
    </location>
</feature>
<feature type="transmembrane region" description="Helical" evidence="7">
    <location>
        <begin position="487"/>
        <end position="507"/>
    </location>
</feature>
<keyword evidence="5 7" id="KW-0472">Membrane</keyword>
<evidence type="ECO:0000256" key="1">
    <source>
        <dbReference type="ARBA" id="ARBA00004141"/>
    </source>
</evidence>
<sequence>MKFARYLEDTQTPEWQRAYIDYRLLKKRITAIRRAMPEPTTMSPVASRGDLPGSLQVPEEPESLRRFSVSTKSHENMTNATNLNDSLPELAADGPSQQPQPRDLFQRSQTLPASINTNRSRPSLSHIISTSQTRIARSLSRRLTIFGGGQKPHPYSDLPLRELLPLLSPLELAFFTTLDAEVEKIEKFYVAREQDMALHTSMLEKQLQELEEHRKLFDAAYGSSAWASALNAGAILKLKAKILSDEASLSPAKHSKHKGKGAITGDSKANTPGASSSNLSLPEPLSADRQLDPDDFHDAKHKLRKAVMEHYRALEMLQNYRILNLTGIRKALKKFQKVTKISVQKTYISEKVDTTYFASDERVQAMMDRLETLYAIRFTQGDKKRALERLRLGPMHKTHHVSTFWAGLLIGLALPALASGLYFSYQQDTRNAIPGWDALLLVYGVFLIPVLFSLLVGLNVQVWSNTRINYVFIFEFDLRTRMDHREYFQIPSILFATLCGAFWLSFAQIGSLSPTLYPLIWLGFAAVLMFDPLPLVFKPSRWWLLRSIGKLLTSGTRPVEFADFWMGDQFCSLVFTLSNLCLVGCLYDDGFNSNWRQCGTSSRLWPLAFFLAILPFLIRFVQSIKRYADSGLITHLINGGKYFSGILAYLCYYMWRHRGGYGASFIAWCIVQTIYSLYAGSWDLFMDWSIFDLHERYPLLRKDLLYSSHVYENEQLGNRDQYRATREVPLPYSLALDERRADRDEERNTLKIPRHVWHQQCWCLVHSCVAQSATLQIPEWKRAYIDYRLFKERLRAIRQAAKIGDDLLYTVDSFTESTSQLGHSNNYRTHAGGGGAAGSVLSVIQSDSGEGSSEESFAMNMQMERRDLSFVHSHGPRPQQPQLRVDGQSAVITRPPPVAPDKRPSIHRTLTPKSNIAIRPPSAVDAPGPAAPIIRNPKLTLPQLIVRQATSRSHLAPPSPGGETVNTGGRAARISSNIVTRQWTNQSPTKPPASPGAVPPSPASRLKKNVSHMFDPLRKHPYAQLSMHSLIPLLSGQELAFFIALDEQVSKIEMFYQERQRAMKAKSRELELQLRELTAHRRRFDAAHSEPSTAAWANVLVPLAFAGDLVRSRFAPRPSSKPSTIDSKAREEIQEEIVFEGRFEPEKYLAAKRKLKKAVMEHHRALGMLNNYRILNIYAISRVLAKFEKTTKIPAQRAYMEEKVETTDFYTDDSLKSMMEELQNVYAVSFERGNRQKAAKRLRAGIQYKSHHNSTFCSGIAIGSALVAFGSGIAHVSEQSTRDQIAGWDGLLFIFGVFFVPVFFAVLIGLNLLVWSRNRINYTFIFELNLRTRLDHREYWLLPSVLLATLSYAFWLSFARIGAPTISPTLWPAVWLGCTTMLLVDPFPVLFKSSRYWLIKNTAKLLKSGLRRVEFSDFWLGDQFCSLSFPLSNIPLIVCVYVHGLSPEWRECGNSSNLWPLNFLLAILPFFVRFVQSVKRYADSKVQTHLVNAGKYAAGCFAQFWYIFWRHRGSPFDAVFALWVIFNTAYTVYALTWDLLMDWSLLRVHVRYKLLRKDLIYTHIWLYYFAIITNTILRFLWLLYIPAKGPDAMLRSFIVGFWEIVRRWQWNFYRLENEQIGNADQYRATREVPLPYMTRREVEDEDEDDASEEEKDG</sequence>
<dbReference type="InterPro" id="IPR004342">
    <property type="entry name" value="EXS_C"/>
</dbReference>
<feature type="transmembrane region" description="Helical" evidence="7">
    <location>
        <begin position="519"/>
        <end position="537"/>
    </location>
</feature>
<feature type="region of interest" description="Disordered" evidence="6">
    <location>
        <begin position="950"/>
        <end position="969"/>
    </location>
</feature>
<feature type="compositionally biased region" description="Polar residues" evidence="6">
    <location>
        <begin position="68"/>
        <end position="85"/>
    </location>
</feature>
<feature type="compositionally biased region" description="Pro residues" evidence="6">
    <location>
        <begin position="989"/>
        <end position="1002"/>
    </location>
</feature>
<evidence type="ECO:0000256" key="4">
    <source>
        <dbReference type="ARBA" id="ARBA00022989"/>
    </source>
</evidence>
<feature type="transmembrane region" description="Helical" evidence="7">
    <location>
        <begin position="1291"/>
        <end position="1314"/>
    </location>
</feature>
<feature type="region of interest" description="Disordered" evidence="6">
    <location>
        <begin position="1637"/>
        <end position="1657"/>
    </location>
</feature>
<dbReference type="PANTHER" id="PTHR10783:SF103">
    <property type="entry name" value="SOLUTE CARRIER FAMILY 53 MEMBER 1"/>
    <property type="match status" value="1"/>
</dbReference>
<feature type="transmembrane region" description="Helical" evidence="7">
    <location>
        <begin position="1560"/>
        <end position="1585"/>
    </location>
</feature>
<feature type="region of interest" description="Disordered" evidence="6">
    <location>
        <begin position="249"/>
        <end position="294"/>
    </location>
</feature>
<name>A0ABQ0LPA2_MYCCL</name>
<reference evidence="10" key="1">
    <citation type="submission" date="2014-09" db="EMBL/GenBank/DDBJ databases">
        <title>Genome sequence of the luminous mushroom Mycena chlorophos for searching fungal bioluminescence genes.</title>
        <authorList>
            <person name="Tanaka Y."/>
            <person name="Kasuga D."/>
            <person name="Oba Y."/>
            <person name="Hase S."/>
            <person name="Sato K."/>
            <person name="Oba Y."/>
            <person name="Sakakibara Y."/>
        </authorList>
    </citation>
    <scope>NUCLEOTIDE SEQUENCE</scope>
</reference>
<comment type="similarity">
    <text evidence="2">Belongs to the SYG1 (TC 2.A.94) family.</text>
</comment>
<feature type="transmembrane region" description="Helical" evidence="7">
    <location>
        <begin position="1518"/>
        <end position="1540"/>
    </location>
</feature>
<keyword evidence="4 7" id="KW-1133">Transmembrane helix</keyword>
<feature type="region of interest" description="Disordered" evidence="6">
    <location>
        <begin position="978"/>
        <end position="1007"/>
    </location>
</feature>
<evidence type="ECO:0000313" key="11">
    <source>
        <dbReference type="Proteomes" id="UP000815677"/>
    </source>
</evidence>
<feature type="transmembrane region" description="Helical" evidence="7">
    <location>
        <begin position="437"/>
        <end position="458"/>
    </location>
</feature>
<feature type="domain" description="SPX" evidence="9">
    <location>
        <begin position="765"/>
        <end position="1201"/>
    </location>
</feature>
<dbReference type="PROSITE" id="PS51380">
    <property type="entry name" value="EXS"/>
    <property type="match status" value="2"/>
</dbReference>
<evidence type="ECO:0000256" key="2">
    <source>
        <dbReference type="ARBA" id="ARBA00009665"/>
    </source>
</evidence>
<dbReference type="CDD" id="cd14475">
    <property type="entry name" value="SPX_SYG1_like"/>
    <property type="match status" value="1"/>
</dbReference>
<feature type="transmembrane region" description="Helical" evidence="7">
    <location>
        <begin position="633"/>
        <end position="655"/>
    </location>
</feature>
<evidence type="ECO:0000256" key="5">
    <source>
        <dbReference type="ARBA" id="ARBA00023136"/>
    </source>
</evidence>
<dbReference type="EMBL" id="DF848005">
    <property type="protein sequence ID" value="GAT52934.1"/>
    <property type="molecule type" value="Genomic_DNA"/>
</dbReference>
<feature type="compositionally biased region" description="Acidic residues" evidence="6">
    <location>
        <begin position="1643"/>
        <end position="1657"/>
    </location>
</feature>
<evidence type="ECO:0000256" key="3">
    <source>
        <dbReference type="ARBA" id="ARBA00022692"/>
    </source>
</evidence>
<dbReference type="Proteomes" id="UP000815677">
    <property type="component" value="Unassembled WGS sequence"/>
</dbReference>
<feature type="compositionally biased region" description="Polar residues" evidence="6">
    <location>
        <begin position="978"/>
        <end position="988"/>
    </location>
</feature>
<accession>A0ABQ0LPA2</accession>
<gene>
    <name evidence="10" type="ORF">MCHLO_09941</name>
</gene>
<keyword evidence="3 7" id="KW-0812">Transmembrane</keyword>
<dbReference type="Pfam" id="PF03105">
    <property type="entry name" value="SPX"/>
    <property type="match status" value="2"/>
</dbReference>
<feature type="transmembrane region" description="Helical" evidence="7">
    <location>
        <begin position="661"/>
        <end position="680"/>
    </location>
</feature>
<feature type="domain" description="EXS" evidence="8">
    <location>
        <begin position="1453"/>
        <end position="1646"/>
    </location>
</feature>
<feature type="transmembrane region" description="Helical" evidence="7">
    <location>
        <begin position="1339"/>
        <end position="1358"/>
    </location>
</feature>
<proteinExistence type="inferred from homology"/>
<keyword evidence="11" id="KW-1185">Reference proteome</keyword>
<evidence type="ECO:0000259" key="9">
    <source>
        <dbReference type="PROSITE" id="PS51382"/>
    </source>
</evidence>
<dbReference type="PANTHER" id="PTHR10783">
    <property type="entry name" value="XENOTROPIC AND POLYTROPIC RETROVIRUS RECEPTOR 1-RELATED"/>
    <property type="match status" value="1"/>
</dbReference>
<evidence type="ECO:0000256" key="6">
    <source>
        <dbReference type="SAM" id="MobiDB-lite"/>
    </source>
</evidence>
<evidence type="ECO:0000259" key="8">
    <source>
        <dbReference type="PROSITE" id="PS51380"/>
    </source>
</evidence>
<feature type="compositionally biased region" description="Low complexity" evidence="6">
    <location>
        <begin position="275"/>
        <end position="285"/>
    </location>
</feature>
<comment type="subcellular location">
    <subcellularLocation>
        <location evidence="1">Membrane</location>
        <topology evidence="1">Multi-pass membrane protein</topology>
    </subcellularLocation>
</comment>
<feature type="transmembrane region" description="Helical" evidence="7">
    <location>
        <begin position="404"/>
        <end position="425"/>
    </location>
</feature>
<organism evidence="10 11">
    <name type="scientific">Mycena chlorophos</name>
    <name type="common">Agaric fungus</name>
    <name type="synonym">Agaricus chlorophos</name>
    <dbReference type="NCBI Taxonomy" id="658473"/>
    <lineage>
        <taxon>Eukaryota</taxon>
        <taxon>Fungi</taxon>
        <taxon>Dikarya</taxon>
        <taxon>Basidiomycota</taxon>
        <taxon>Agaricomycotina</taxon>
        <taxon>Agaricomycetes</taxon>
        <taxon>Agaricomycetidae</taxon>
        <taxon>Agaricales</taxon>
        <taxon>Marasmiineae</taxon>
        <taxon>Mycenaceae</taxon>
        <taxon>Mycena</taxon>
    </lineage>
</organism>
<feature type="transmembrane region" description="Helical" evidence="7">
    <location>
        <begin position="604"/>
        <end position="621"/>
    </location>
</feature>
<dbReference type="Pfam" id="PF03124">
    <property type="entry name" value="EXS"/>
    <property type="match status" value="2"/>
</dbReference>
<feature type="region of interest" description="Disordered" evidence="6">
    <location>
        <begin position="37"/>
        <end position="103"/>
    </location>
</feature>
<feature type="transmembrane region" description="Helical" evidence="7">
    <location>
        <begin position="1370"/>
        <end position="1391"/>
    </location>
</feature>
<evidence type="ECO:0000313" key="10">
    <source>
        <dbReference type="EMBL" id="GAT52934.1"/>
    </source>
</evidence>
<feature type="domain" description="EXS" evidence="8">
    <location>
        <begin position="599"/>
        <end position="799"/>
    </location>
</feature>
<evidence type="ECO:0000256" key="7">
    <source>
        <dbReference type="SAM" id="Phobius"/>
    </source>
</evidence>
<feature type="domain" description="SPX" evidence="9">
    <location>
        <begin position="1"/>
        <end position="349"/>
    </location>
</feature>
<protein>
    <submittedName>
        <fullName evidence="10">Signal transduction protein</fullName>
    </submittedName>
</protein>
<dbReference type="InterPro" id="IPR004331">
    <property type="entry name" value="SPX_dom"/>
</dbReference>